<dbReference type="EMBL" id="CAOQHR010000006">
    <property type="protein sequence ID" value="CAI6335916.1"/>
    <property type="molecule type" value="Genomic_DNA"/>
</dbReference>
<organism evidence="1 2">
    <name type="scientific">Periconia digitata</name>
    <dbReference type="NCBI Taxonomy" id="1303443"/>
    <lineage>
        <taxon>Eukaryota</taxon>
        <taxon>Fungi</taxon>
        <taxon>Dikarya</taxon>
        <taxon>Ascomycota</taxon>
        <taxon>Pezizomycotina</taxon>
        <taxon>Dothideomycetes</taxon>
        <taxon>Pleosporomycetidae</taxon>
        <taxon>Pleosporales</taxon>
        <taxon>Massarineae</taxon>
        <taxon>Periconiaceae</taxon>
        <taxon>Periconia</taxon>
    </lineage>
</organism>
<evidence type="ECO:0000313" key="1">
    <source>
        <dbReference type="EMBL" id="CAI6335916.1"/>
    </source>
</evidence>
<evidence type="ECO:0000313" key="2">
    <source>
        <dbReference type="Proteomes" id="UP001152607"/>
    </source>
</evidence>
<accession>A0A9W4XSH0</accession>
<keyword evidence="2" id="KW-1185">Reference proteome</keyword>
<name>A0A9W4XSH0_9PLEO</name>
<gene>
    <name evidence="1" type="ORF">PDIGIT_LOCUS9004</name>
</gene>
<sequence length="54" mass="5928">MPLKRASTTTNRIARTHAQNMVTIGLLALCLAPTLNPQISGKNWLYMMTQSTAP</sequence>
<reference evidence="1" key="1">
    <citation type="submission" date="2023-01" db="EMBL/GenBank/DDBJ databases">
        <authorList>
            <person name="Van Ghelder C."/>
            <person name="Rancurel C."/>
        </authorList>
    </citation>
    <scope>NUCLEOTIDE SEQUENCE</scope>
    <source>
        <strain evidence="1">CNCM I-4278</strain>
    </source>
</reference>
<comment type="caution">
    <text evidence="1">The sequence shown here is derived from an EMBL/GenBank/DDBJ whole genome shotgun (WGS) entry which is preliminary data.</text>
</comment>
<dbReference type="Proteomes" id="UP001152607">
    <property type="component" value="Unassembled WGS sequence"/>
</dbReference>
<protein>
    <submittedName>
        <fullName evidence="1">Uncharacterized protein</fullName>
    </submittedName>
</protein>
<proteinExistence type="predicted"/>
<dbReference type="AlphaFoldDB" id="A0A9W4XSH0"/>